<dbReference type="AlphaFoldDB" id="A0A4R3MTR6"/>
<sequence>MKSKKTNDEIGQLKKKYNYKLLESFYKHSLENEMYPTLDDSTWHDLNMNEVFSKLDWTITTPGEQVLYKTLRSPAMDKGPILEKGNVINKLNNKEISEPIRGELARIGRIKYDVDTIQVLNKIKPNKPLKNICRLLAFLNVANLIALIVFLLPMFIINAIILFVLSLVMHYKIEDVIHRELQFVDYITKLIGRSNNIGDMLPEGVADYKNKLKATHNKCKPILRKASVLFKIQGLNVIADYINIFLFVKERNFFNIVTGFEKNREDIFELYTLLGEIDVNIAINYYRDSLEYYTEPNFTDNKKTLNVEGLVHPLLDDPISNTLEINNFDVVITGSNMSGKSTFLRTIGVNALLAQTINTVLAKTYTASIFNIITSISLNDDVLQGKSYYLSEAEAVKRIILSSKEDITCLSLIDEIFKGTNPVERINAAAEILNYLNKSNTLTFVATHDLQLIPMLEGYKSYYFKEEVSEEEGMIFDYKIKEGISSTKNAIKILEFLNYPKELTDKINERIKKSEHK</sequence>
<feature type="transmembrane region" description="Helical" evidence="4">
    <location>
        <begin position="136"/>
        <end position="169"/>
    </location>
</feature>
<keyword evidence="3" id="KW-0238">DNA-binding</keyword>
<dbReference type="GO" id="GO:0006298">
    <property type="term" value="P:mismatch repair"/>
    <property type="evidence" value="ECO:0007669"/>
    <property type="project" value="InterPro"/>
</dbReference>
<evidence type="ECO:0000313" key="6">
    <source>
        <dbReference type="EMBL" id="TCT17110.1"/>
    </source>
</evidence>
<dbReference type="GO" id="GO:0005524">
    <property type="term" value="F:ATP binding"/>
    <property type="evidence" value="ECO:0007669"/>
    <property type="project" value="UniProtKB-KW"/>
</dbReference>
<dbReference type="InterPro" id="IPR027417">
    <property type="entry name" value="P-loop_NTPase"/>
</dbReference>
<accession>A0A4R3MTR6</accession>
<dbReference type="SUPFAM" id="SSF48334">
    <property type="entry name" value="DNA repair protein MutS, domain III"/>
    <property type="match status" value="1"/>
</dbReference>
<reference evidence="6 7" key="1">
    <citation type="submission" date="2019-03" db="EMBL/GenBank/DDBJ databases">
        <title>Genomic Encyclopedia of Type Strains, Phase IV (KMG-IV): sequencing the most valuable type-strain genomes for metagenomic binning, comparative biology and taxonomic classification.</title>
        <authorList>
            <person name="Goeker M."/>
        </authorList>
    </citation>
    <scope>NUCLEOTIDE SEQUENCE [LARGE SCALE GENOMIC DNA]</scope>
    <source>
        <strain evidence="6 7">DSM 24629</strain>
    </source>
</reference>
<keyword evidence="7" id="KW-1185">Reference proteome</keyword>
<dbReference type="OrthoDB" id="9802448at2"/>
<dbReference type="EMBL" id="SMAL01000001">
    <property type="protein sequence ID" value="TCT17110.1"/>
    <property type="molecule type" value="Genomic_DNA"/>
</dbReference>
<gene>
    <name evidence="6" type="ORF">EDC18_101407</name>
</gene>
<dbReference type="Gene3D" id="3.40.50.300">
    <property type="entry name" value="P-loop containing nucleotide triphosphate hydrolases"/>
    <property type="match status" value="1"/>
</dbReference>
<name>A0A4R3MTR6_9FIRM</name>
<dbReference type="Pfam" id="PF00488">
    <property type="entry name" value="MutS_V"/>
    <property type="match status" value="1"/>
</dbReference>
<dbReference type="RefSeq" id="WP_132249733.1">
    <property type="nucleotide sequence ID" value="NZ_SMAL01000001.1"/>
</dbReference>
<keyword evidence="1" id="KW-0547">Nucleotide-binding</keyword>
<dbReference type="PANTHER" id="PTHR11361">
    <property type="entry name" value="DNA MISMATCH REPAIR PROTEIN MUTS FAMILY MEMBER"/>
    <property type="match status" value="1"/>
</dbReference>
<dbReference type="InterPro" id="IPR036187">
    <property type="entry name" value="DNA_mismatch_repair_MutS_sf"/>
</dbReference>
<keyword evidence="4" id="KW-0812">Transmembrane</keyword>
<dbReference type="InterPro" id="IPR045076">
    <property type="entry name" value="MutS"/>
</dbReference>
<keyword evidence="4" id="KW-0472">Membrane</keyword>
<evidence type="ECO:0000259" key="5">
    <source>
        <dbReference type="SMART" id="SM00534"/>
    </source>
</evidence>
<keyword evidence="4" id="KW-1133">Transmembrane helix</keyword>
<feature type="domain" description="DNA mismatch repair proteins mutS family" evidence="5">
    <location>
        <begin position="327"/>
        <end position="512"/>
    </location>
</feature>
<dbReference type="PANTHER" id="PTHR11361:SF152">
    <property type="entry name" value="DNA MISMATCH REPAIR PROTEIN"/>
    <property type="match status" value="1"/>
</dbReference>
<protein>
    <submittedName>
        <fullName evidence="6">MutS-like protein</fullName>
    </submittedName>
</protein>
<dbReference type="SMART" id="SM00534">
    <property type="entry name" value="MUTSac"/>
    <property type="match status" value="1"/>
</dbReference>
<dbReference type="Proteomes" id="UP000294902">
    <property type="component" value="Unassembled WGS sequence"/>
</dbReference>
<dbReference type="InterPro" id="IPR000432">
    <property type="entry name" value="DNA_mismatch_repair_MutS_C"/>
</dbReference>
<evidence type="ECO:0000313" key="7">
    <source>
        <dbReference type="Proteomes" id="UP000294902"/>
    </source>
</evidence>
<dbReference type="GO" id="GO:0030983">
    <property type="term" value="F:mismatched DNA binding"/>
    <property type="evidence" value="ECO:0007669"/>
    <property type="project" value="InterPro"/>
</dbReference>
<dbReference type="GO" id="GO:0140664">
    <property type="term" value="F:ATP-dependent DNA damage sensor activity"/>
    <property type="evidence" value="ECO:0007669"/>
    <property type="project" value="InterPro"/>
</dbReference>
<organism evidence="6 7">
    <name type="scientific">Natranaerovirga pectinivora</name>
    <dbReference type="NCBI Taxonomy" id="682400"/>
    <lineage>
        <taxon>Bacteria</taxon>
        <taxon>Bacillati</taxon>
        <taxon>Bacillota</taxon>
        <taxon>Clostridia</taxon>
        <taxon>Lachnospirales</taxon>
        <taxon>Natranaerovirgaceae</taxon>
        <taxon>Natranaerovirga</taxon>
    </lineage>
</organism>
<comment type="caution">
    <text evidence="6">The sequence shown here is derived from an EMBL/GenBank/DDBJ whole genome shotgun (WGS) entry which is preliminary data.</text>
</comment>
<dbReference type="GO" id="GO:0005829">
    <property type="term" value="C:cytosol"/>
    <property type="evidence" value="ECO:0007669"/>
    <property type="project" value="TreeGrafter"/>
</dbReference>
<proteinExistence type="predicted"/>
<evidence type="ECO:0000256" key="4">
    <source>
        <dbReference type="SAM" id="Phobius"/>
    </source>
</evidence>
<evidence type="ECO:0000256" key="1">
    <source>
        <dbReference type="ARBA" id="ARBA00022741"/>
    </source>
</evidence>
<evidence type="ECO:0000256" key="2">
    <source>
        <dbReference type="ARBA" id="ARBA00022840"/>
    </source>
</evidence>
<evidence type="ECO:0000256" key="3">
    <source>
        <dbReference type="ARBA" id="ARBA00023125"/>
    </source>
</evidence>
<keyword evidence="2" id="KW-0067">ATP-binding</keyword>
<dbReference type="SUPFAM" id="SSF52540">
    <property type="entry name" value="P-loop containing nucleoside triphosphate hydrolases"/>
    <property type="match status" value="1"/>
</dbReference>